<accession>A0A060S4D6</accession>
<dbReference type="HOGENOM" id="CLU_871949_0_0_1"/>
<organism evidence="2 3">
    <name type="scientific">Pycnoporus cinnabarinus</name>
    <name type="common">Cinnabar-red polypore</name>
    <name type="synonym">Trametes cinnabarina</name>
    <dbReference type="NCBI Taxonomy" id="5643"/>
    <lineage>
        <taxon>Eukaryota</taxon>
        <taxon>Fungi</taxon>
        <taxon>Dikarya</taxon>
        <taxon>Basidiomycota</taxon>
        <taxon>Agaricomycotina</taxon>
        <taxon>Agaricomycetes</taxon>
        <taxon>Polyporales</taxon>
        <taxon>Polyporaceae</taxon>
        <taxon>Trametes</taxon>
    </lineage>
</organism>
<proteinExistence type="predicted"/>
<feature type="region of interest" description="Disordered" evidence="1">
    <location>
        <begin position="31"/>
        <end position="52"/>
    </location>
</feature>
<dbReference type="EMBL" id="CCBP010000033">
    <property type="protein sequence ID" value="CDO69056.1"/>
    <property type="molecule type" value="Genomic_DNA"/>
</dbReference>
<feature type="compositionally biased region" description="Polar residues" evidence="1">
    <location>
        <begin position="32"/>
        <end position="42"/>
    </location>
</feature>
<name>A0A060S4D6_PYCCI</name>
<dbReference type="AlphaFoldDB" id="A0A060S4D6"/>
<evidence type="ECO:0000256" key="1">
    <source>
        <dbReference type="SAM" id="MobiDB-lite"/>
    </source>
</evidence>
<dbReference type="OrthoDB" id="2803915at2759"/>
<dbReference type="Proteomes" id="UP000029665">
    <property type="component" value="Unassembled WGS sequence"/>
</dbReference>
<protein>
    <recommendedName>
        <fullName evidence="4">HAT C-terminal dimerisation domain-containing protein</fullName>
    </recommendedName>
</protein>
<evidence type="ECO:0008006" key="4">
    <source>
        <dbReference type="Google" id="ProtNLM"/>
    </source>
</evidence>
<evidence type="ECO:0000313" key="2">
    <source>
        <dbReference type="EMBL" id="CDO69056.1"/>
    </source>
</evidence>
<reference evidence="2" key="1">
    <citation type="submission" date="2014-01" db="EMBL/GenBank/DDBJ databases">
        <title>The genome of the white-rot fungus Pycnoporus cinnabarinus: a basidiomycete model with a versatile arsenal for lignocellulosic biomass breakdown.</title>
        <authorList>
            <person name="Levasseur A."/>
            <person name="Lomascolo A."/>
            <person name="Ruiz-Duenas F.J."/>
            <person name="Uzan E."/>
            <person name="Piumi F."/>
            <person name="Kues U."/>
            <person name="Ram A.F.J."/>
            <person name="Murat C."/>
            <person name="Haon M."/>
            <person name="Benoit I."/>
            <person name="Arfi Y."/>
            <person name="Chevret D."/>
            <person name="Drula E."/>
            <person name="Kwon M.J."/>
            <person name="Gouret P."/>
            <person name="Lesage-Meessen L."/>
            <person name="Lombard V."/>
            <person name="Mariette J."/>
            <person name="Noirot C."/>
            <person name="Park J."/>
            <person name="Patyshakuliyeva A."/>
            <person name="Wieneger R.A.B."/>
            <person name="Wosten H.A.B."/>
            <person name="Martin F."/>
            <person name="Coutinho P.M."/>
            <person name="de Vries R."/>
            <person name="Martinez A.T."/>
            <person name="Klopp C."/>
            <person name="Pontarotti P."/>
            <person name="Henrissat B."/>
            <person name="Record E."/>
        </authorList>
    </citation>
    <scope>NUCLEOTIDE SEQUENCE [LARGE SCALE GENOMIC DNA]</scope>
    <source>
        <strain evidence="2">BRFM137</strain>
    </source>
</reference>
<gene>
    <name evidence="2" type="ORF">BN946_scf184992.g5</name>
</gene>
<keyword evidence="3" id="KW-1185">Reference proteome</keyword>
<sequence>MTGYRDAPVFKNGKTNPLAINPIRIRRVHGQPMTSNVTSVEPESSAGSSSSTTSLAAAQDKLVARVGICLQNLLLCEYGGMRTAERTDILDIMKIRNPQLASLRPVQALKLLQQELKDYTALRDPFDRPFHPEKPTVQWWRKVMKGRDALKVLPVLAIKIFSVVPNSMADERLMSVISWINGPRRSGQDVQTVADHLTIRQHYMNKDPRFRSTQRRRAPASLTVQKWCDLDPQLKRDDPVHTDGIYSDDANGVEIENSEIRERDEQAAVDALCEGAKLDGLAEECHTSFVAGSDFDLQSEFLRELLADDCEVARARRHQ</sequence>
<evidence type="ECO:0000313" key="3">
    <source>
        <dbReference type="Proteomes" id="UP000029665"/>
    </source>
</evidence>
<comment type="caution">
    <text evidence="2">The sequence shown here is derived from an EMBL/GenBank/DDBJ whole genome shotgun (WGS) entry which is preliminary data.</text>
</comment>